<feature type="domain" description="HTH lysR-type" evidence="5">
    <location>
        <begin position="1"/>
        <end position="58"/>
    </location>
</feature>
<dbReference type="Pfam" id="PF03466">
    <property type="entry name" value="LysR_substrate"/>
    <property type="match status" value="1"/>
</dbReference>
<dbReference type="InterPro" id="IPR050950">
    <property type="entry name" value="HTH-type_LysR_regulators"/>
</dbReference>
<comment type="similarity">
    <text evidence="1">Belongs to the LysR transcriptional regulatory family.</text>
</comment>
<dbReference type="InterPro" id="IPR000847">
    <property type="entry name" value="LysR_HTH_N"/>
</dbReference>
<gene>
    <name evidence="6" type="ORF">B1B05_16195</name>
    <name evidence="7" type="ORF">SAMN05443094_10967</name>
</gene>
<dbReference type="Proteomes" id="UP000186385">
    <property type="component" value="Unassembled WGS sequence"/>
</dbReference>
<accession>A0A1N7BF86</accession>
<dbReference type="InterPro" id="IPR036388">
    <property type="entry name" value="WH-like_DNA-bd_sf"/>
</dbReference>
<evidence type="ECO:0000256" key="3">
    <source>
        <dbReference type="ARBA" id="ARBA00023125"/>
    </source>
</evidence>
<evidence type="ECO:0000256" key="2">
    <source>
        <dbReference type="ARBA" id="ARBA00023015"/>
    </source>
</evidence>
<reference evidence="6" key="3">
    <citation type="submission" date="2017-03" db="EMBL/GenBank/DDBJ databases">
        <authorList>
            <person name="Dastager S.G."/>
            <person name="Neurgaonkar P.S."/>
            <person name="Dharne M.S."/>
        </authorList>
    </citation>
    <scope>NUCLEOTIDE SEQUENCE</scope>
    <source>
        <strain evidence="6">DSM 25145</strain>
    </source>
</reference>
<dbReference type="PANTHER" id="PTHR30419:SF8">
    <property type="entry name" value="NITROGEN ASSIMILATION TRANSCRIPTIONAL ACTIVATOR-RELATED"/>
    <property type="match status" value="1"/>
</dbReference>
<dbReference type="Proteomes" id="UP000215545">
    <property type="component" value="Unassembled WGS sequence"/>
</dbReference>
<evidence type="ECO:0000313" key="8">
    <source>
        <dbReference type="Proteomes" id="UP000186385"/>
    </source>
</evidence>
<dbReference type="PRINTS" id="PR00039">
    <property type="entry name" value="HTHLYSR"/>
</dbReference>
<dbReference type="RefSeq" id="WP_045850202.1">
    <property type="nucleotide sequence ID" value="NZ_FTLX01000009.1"/>
</dbReference>
<evidence type="ECO:0000256" key="1">
    <source>
        <dbReference type="ARBA" id="ARBA00009437"/>
    </source>
</evidence>
<protein>
    <submittedName>
        <fullName evidence="7">DNA-binding transcriptional regulator, LysR family</fullName>
    </submittedName>
    <submittedName>
        <fullName evidence="6">LysR family transcriptional regulator</fullName>
    </submittedName>
</protein>
<dbReference type="GO" id="GO:0003700">
    <property type="term" value="F:DNA-binding transcription factor activity"/>
    <property type="evidence" value="ECO:0007669"/>
    <property type="project" value="InterPro"/>
</dbReference>
<dbReference type="InterPro" id="IPR036390">
    <property type="entry name" value="WH_DNA-bd_sf"/>
</dbReference>
<evidence type="ECO:0000313" key="7">
    <source>
        <dbReference type="EMBL" id="SIR49894.1"/>
    </source>
</evidence>
<keyword evidence="9" id="KW-1185">Reference proteome</keyword>
<evidence type="ECO:0000313" key="6">
    <source>
        <dbReference type="EMBL" id="OXS74703.1"/>
    </source>
</evidence>
<keyword evidence="4" id="KW-0804">Transcription</keyword>
<dbReference type="STRING" id="1017273.SAMN05443094_10967"/>
<organism evidence="7 8">
    <name type="scientific">Domibacillus enclensis</name>
    <dbReference type="NCBI Taxonomy" id="1017273"/>
    <lineage>
        <taxon>Bacteria</taxon>
        <taxon>Bacillati</taxon>
        <taxon>Bacillota</taxon>
        <taxon>Bacilli</taxon>
        <taxon>Bacillales</taxon>
        <taxon>Bacillaceae</taxon>
        <taxon>Domibacillus</taxon>
    </lineage>
</organism>
<dbReference type="SUPFAM" id="SSF46785">
    <property type="entry name" value="Winged helix' DNA-binding domain"/>
    <property type="match status" value="1"/>
</dbReference>
<dbReference type="InterPro" id="IPR005119">
    <property type="entry name" value="LysR_subst-bd"/>
</dbReference>
<dbReference type="Gene3D" id="1.10.10.10">
    <property type="entry name" value="Winged helix-like DNA-binding domain superfamily/Winged helix DNA-binding domain"/>
    <property type="match status" value="1"/>
</dbReference>
<dbReference type="SUPFAM" id="SSF53850">
    <property type="entry name" value="Periplasmic binding protein-like II"/>
    <property type="match status" value="1"/>
</dbReference>
<reference evidence="9" key="2">
    <citation type="submission" date="2017-03" db="EMBL/GenBank/DDBJ databases">
        <title>Bacillus sp. V-88(T) DSM27956, whole genome shotgun sequencing project.</title>
        <authorList>
            <person name="Dastager S.G."/>
            <person name="Neurgaonkar P.S."/>
            <person name="Dharne M.S."/>
        </authorList>
    </citation>
    <scope>NUCLEOTIDE SEQUENCE [LARGE SCALE GENOMIC DNA]</scope>
    <source>
        <strain evidence="9">DSM 25145</strain>
    </source>
</reference>
<sequence>MELRDLQSFIDVADHQSFTKAAEHSYLSQPSLSKAVKKLEEELGVELFDRSTRRLHLTDAGSIVYAQAKKAMIPLRELPDLIDELQAVAAGSIQIGVPPLIGTLFFPSIARTFRDQYPHVSLELIEDGAKVIEQLVADSSIDVGIVVLPADPALYDIYPFMTDEFVLYVHDGHPLAEREHVFLTDLAEEKLIVFSKNFTLHDYVLNACRAAGFTPDVSYESSQWDLIFELVASRLGVTLLPKSIFEKRLNSSVRMIPLQSPPIPWKLGVIAKKGAYQSYALKKFLAMIKN</sequence>
<dbReference type="PROSITE" id="PS50931">
    <property type="entry name" value="HTH_LYSR"/>
    <property type="match status" value="1"/>
</dbReference>
<dbReference type="Pfam" id="PF00126">
    <property type="entry name" value="HTH_1"/>
    <property type="match status" value="1"/>
</dbReference>
<dbReference type="Gene3D" id="3.40.190.290">
    <property type="match status" value="1"/>
</dbReference>
<evidence type="ECO:0000256" key="4">
    <source>
        <dbReference type="ARBA" id="ARBA00023163"/>
    </source>
</evidence>
<dbReference type="CDD" id="cd08438">
    <property type="entry name" value="PBP2_CidR"/>
    <property type="match status" value="1"/>
</dbReference>
<evidence type="ECO:0000259" key="5">
    <source>
        <dbReference type="PROSITE" id="PS50931"/>
    </source>
</evidence>
<dbReference type="FunFam" id="1.10.10.10:FF:000001">
    <property type="entry name" value="LysR family transcriptional regulator"/>
    <property type="match status" value="1"/>
</dbReference>
<dbReference type="EMBL" id="FTLX01000009">
    <property type="protein sequence ID" value="SIR49894.1"/>
    <property type="molecule type" value="Genomic_DNA"/>
</dbReference>
<dbReference type="AlphaFoldDB" id="A0A1N7BF86"/>
<evidence type="ECO:0000313" key="9">
    <source>
        <dbReference type="Proteomes" id="UP000215545"/>
    </source>
</evidence>
<dbReference type="GO" id="GO:0005829">
    <property type="term" value="C:cytosol"/>
    <property type="evidence" value="ECO:0007669"/>
    <property type="project" value="TreeGrafter"/>
</dbReference>
<dbReference type="PANTHER" id="PTHR30419">
    <property type="entry name" value="HTH-TYPE TRANSCRIPTIONAL REGULATOR YBHD"/>
    <property type="match status" value="1"/>
</dbReference>
<dbReference type="OrthoDB" id="9803735at2"/>
<dbReference type="GO" id="GO:0003677">
    <property type="term" value="F:DNA binding"/>
    <property type="evidence" value="ECO:0007669"/>
    <property type="project" value="UniProtKB-KW"/>
</dbReference>
<proteinExistence type="inferred from homology"/>
<reference evidence="7 8" key="1">
    <citation type="submission" date="2017-01" db="EMBL/GenBank/DDBJ databases">
        <authorList>
            <person name="Mah S.A."/>
            <person name="Swanson W.J."/>
            <person name="Moy G.W."/>
            <person name="Vacquier V.D."/>
        </authorList>
    </citation>
    <scope>NUCLEOTIDE SEQUENCE [LARGE SCALE GENOMIC DNA]</scope>
    <source>
        <strain evidence="7 8">NIO-1016</strain>
    </source>
</reference>
<keyword evidence="3 7" id="KW-0238">DNA-binding</keyword>
<keyword evidence="2" id="KW-0805">Transcription regulation</keyword>
<name>A0A1N7BF86_9BACI</name>
<dbReference type="EMBL" id="MWSK01000009">
    <property type="protein sequence ID" value="OXS74703.1"/>
    <property type="molecule type" value="Genomic_DNA"/>
</dbReference>